<dbReference type="Proteomes" id="UP000485058">
    <property type="component" value="Unassembled WGS sequence"/>
</dbReference>
<proteinExistence type="predicted"/>
<feature type="non-terminal residue" evidence="2">
    <location>
        <position position="245"/>
    </location>
</feature>
<dbReference type="EMBL" id="BLLF01000069">
    <property type="protein sequence ID" value="GFH07018.1"/>
    <property type="molecule type" value="Genomic_DNA"/>
</dbReference>
<comment type="caution">
    <text evidence="2">The sequence shown here is derived from an EMBL/GenBank/DDBJ whole genome shotgun (WGS) entry which is preliminary data.</text>
</comment>
<sequence>MAAAVVQDAGKPAQSPPATRAAGCGAGAGRPHSLAGSSAVRSTSWLPSLAAPQLMVGEHMSEDENLRQLSGALLHEMLRFANVEKSARSCVEGQVHDLAHQLDTLKLETLGQMNTEIVALFNVVRAREAQLAAARAARRRMLTSAVAALWRRRALDTLTAVVCAWVSLTGRKRVWRSLGVVELHQGGRLCLQLLQQRLEQQVLGHALAAWLAMAQGKVSRRKRGLALWQRAQSRRLSTAFAGWGT</sequence>
<gene>
    <name evidence="2" type="ORF">HaLaN_01757</name>
</gene>
<evidence type="ECO:0000313" key="3">
    <source>
        <dbReference type="Proteomes" id="UP000485058"/>
    </source>
</evidence>
<reference evidence="2 3" key="1">
    <citation type="submission" date="2020-02" db="EMBL/GenBank/DDBJ databases">
        <title>Draft genome sequence of Haematococcus lacustris strain NIES-144.</title>
        <authorList>
            <person name="Morimoto D."/>
            <person name="Nakagawa S."/>
            <person name="Yoshida T."/>
            <person name="Sawayama S."/>
        </authorList>
    </citation>
    <scope>NUCLEOTIDE SEQUENCE [LARGE SCALE GENOMIC DNA]</scope>
    <source>
        <strain evidence="2 3">NIES-144</strain>
    </source>
</reference>
<protein>
    <submittedName>
        <fullName evidence="2">Uncharacterized protein</fullName>
    </submittedName>
</protein>
<keyword evidence="3" id="KW-1185">Reference proteome</keyword>
<accession>A0A699YGJ8</accession>
<name>A0A699YGJ8_HAELA</name>
<evidence type="ECO:0000256" key="1">
    <source>
        <dbReference type="SAM" id="MobiDB-lite"/>
    </source>
</evidence>
<organism evidence="2 3">
    <name type="scientific">Haematococcus lacustris</name>
    <name type="common">Green alga</name>
    <name type="synonym">Haematococcus pluvialis</name>
    <dbReference type="NCBI Taxonomy" id="44745"/>
    <lineage>
        <taxon>Eukaryota</taxon>
        <taxon>Viridiplantae</taxon>
        <taxon>Chlorophyta</taxon>
        <taxon>core chlorophytes</taxon>
        <taxon>Chlorophyceae</taxon>
        <taxon>CS clade</taxon>
        <taxon>Chlamydomonadales</taxon>
        <taxon>Haematococcaceae</taxon>
        <taxon>Haematococcus</taxon>
    </lineage>
</organism>
<evidence type="ECO:0000313" key="2">
    <source>
        <dbReference type="EMBL" id="GFH07018.1"/>
    </source>
</evidence>
<feature type="region of interest" description="Disordered" evidence="1">
    <location>
        <begin position="1"/>
        <end position="36"/>
    </location>
</feature>
<dbReference type="AlphaFoldDB" id="A0A699YGJ8"/>